<dbReference type="Pfam" id="PF03134">
    <property type="entry name" value="TB2_DP1_HVA22"/>
    <property type="match status" value="2"/>
</dbReference>
<keyword evidence="2" id="KW-1133">Transmembrane helix</keyword>
<comment type="subcellular location">
    <subcellularLocation>
        <location evidence="1">Membrane</location>
        <topology evidence="1">Multi-pass membrane protein</topology>
    </subcellularLocation>
</comment>
<feature type="transmembrane region" description="Helical" evidence="2">
    <location>
        <begin position="254"/>
        <end position="274"/>
    </location>
</feature>
<keyword evidence="2" id="KW-0812">Transmembrane</keyword>
<gene>
    <name evidence="3" type="ORF">CYCCA115_LOCUS13579</name>
</gene>
<dbReference type="Proteomes" id="UP001295423">
    <property type="component" value="Unassembled WGS sequence"/>
</dbReference>
<sequence length="333" mass="38260">MKEIDGDKILTYTVSIALAVVTGVFVNKIPRTRGKNPIFHAIFVAASIAILIFLPEEIQETVFSPGGVVVVGTILPVYVSIVAILTPGEADDSTWLNFWVVSGTLSYLTEFIDDIKHHMPNGGEHWYEFEFFLTLWMILPFTDGSTLFYDKITERFIRPYALKVKTYAEGWIGFLMLAVNSSYLWFAWFIFMSFPEEQRRFFVIAMGTVYPVAASIIALTTKEDGKDDSFWLTYWACFSLLFLAMDYLENFIGHIRGFYSICMVATIYLFLPAFDGANVVFRRILVPLSGQYENMLLHDAYLVRKDMEKKIPNKYHERVFQRAAGVFTNQKKE</sequence>
<keyword evidence="2" id="KW-0472">Membrane</keyword>
<dbReference type="PANTHER" id="PTHR12300">
    <property type="entry name" value="HVA22-LIKE PROTEINS"/>
    <property type="match status" value="1"/>
</dbReference>
<evidence type="ECO:0000313" key="4">
    <source>
        <dbReference type="Proteomes" id="UP001295423"/>
    </source>
</evidence>
<feature type="transmembrane region" description="Helical" evidence="2">
    <location>
        <begin position="38"/>
        <end position="54"/>
    </location>
</feature>
<dbReference type="GO" id="GO:0016020">
    <property type="term" value="C:membrane"/>
    <property type="evidence" value="ECO:0007669"/>
    <property type="project" value="UniProtKB-SubCell"/>
</dbReference>
<evidence type="ECO:0000256" key="2">
    <source>
        <dbReference type="SAM" id="Phobius"/>
    </source>
</evidence>
<dbReference type="InterPro" id="IPR004345">
    <property type="entry name" value="TB2_DP1_HVA22"/>
</dbReference>
<evidence type="ECO:0000256" key="1">
    <source>
        <dbReference type="RuleBase" id="RU362006"/>
    </source>
</evidence>
<keyword evidence="4" id="KW-1185">Reference proteome</keyword>
<dbReference type="AlphaFoldDB" id="A0AAD2FT19"/>
<organism evidence="3 4">
    <name type="scientific">Cylindrotheca closterium</name>
    <dbReference type="NCBI Taxonomy" id="2856"/>
    <lineage>
        <taxon>Eukaryota</taxon>
        <taxon>Sar</taxon>
        <taxon>Stramenopiles</taxon>
        <taxon>Ochrophyta</taxon>
        <taxon>Bacillariophyta</taxon>
        <taxon>Bacillariophyceae</taxon>
        <taxon>Bacillariophycidae</taxon>
        <taxon>Bacillariales</taxon>
        <taxon>Bacillariaceae</taxon>
        <taxon>Cylindrotheca</taxon>
    </lineage>
</organism>
<feature type="transmembrane region" description="Helical" evidence="2">
    <location>
        <begin position="200"/>
        <end position="219"/>
    </location>
</feature>
<reference evidence="3" key="1">
    <citation type="submission" date="2023-08" db="EMBL/GenBank/DDBJ databases">
        <authorList>
            <person name="Audoor S."/>
            <person name="Bilcke G."/>
        </authorList>
    </citation>
    <scope>NUCLEOTIDE SEQUENCE</scope>
</reference>
<accession>A0AAD2FT19</accession>
<feature type="transmembrane region" description="Helical" evidence="2">
    <location>
        <begin position="9"/>
        <end position="26"/>
    </location>
</feature>
<feature type="transmembrane region" description="Helical" evidence="2">
    <location>
        <begin position="66"/>
        <end position="86"/>
    </location>
</feature>
<name>A0AAD2FT19_9STRA</name>
<feature type="transmembrane region" description="Helical" evidence="2">
    <location>
        <begin position="170"/>
        <end position="194"/>
    </location>
</feature>
<feature type="transmembrane region" description="Helical" evidence="2">
    <location>
        <begin position="129"/>
        <end position="149"/>
    </location>
</feature>
<comment type="caution">
    <text evidence="3">The sequence shown here is derived from an EMBL/GenBank/DDBJ whole genome shotgun (WGS) entry which is preliminary data.</text>
</comment>
<feature type="transmembrane region" description="Helical" evidence="2">
    <location>
        <begin position="231"/>
        <end position="248"/>
    </location>
</feature>
<comment type="similarity">
    <text evidence="1">Belongs to the DP1 family.</text>
</comment>
<evidence type="ECO:0000313" key="3">
    <source>
        <dbReference type="EMBL" id="CAJ1952490.1"/>
    </source>
</evidence>
<proteinExistence type="inferred from homology"/>
<dbReference type="EMBL" id="CAKOGP040001803">
    <property type="protein sequence ID" value="CAJ1952490.1"/>
    <property type="molecule type" value="Genomic_DNA"/>
</dbReference>
<protein>
    <submittedName>
        <fullName evidence="3">Uncharacterized protein</fullName>
    </submittedName>
</protein>